<dbReference type="InterPro" id="IPR050344">
    <property type="entry name" value="Peptidase_M1_aminopeptidases"/>
</dbReference>
<evidence type="ECO:0000256" key="8">
    <source>
        <dbReference type="ARBA" id="ARBA00022670"/>
    </source>
</evidence>
<dbReference type="InterPro" id="IPR034016">
    <property type="entry name" value="M1_APN-typ"/>
</dbReference>
<evidence type="ECO:0000256" key="5">
    <source>
        <dbReference type="ARBA" id="ARBA00022438"/>
    </source>
</evidence>
<evidence type="ECO:0000256" key="22">
    <source>
        <dbReference type="PIRSR" id="PIRSR634016-3"/>
    </source>
</evidence>
<evidence type="ECO:0000256" key="7">
    <source>
        <dbReference type="ARBA" id="ARBA00022622"/>
    </source>
</evidence>
<accession>A0A9C6W518</accession>
<organism evidence="29 31">
    <name type="scientific">Bombus terrestris</name>
    <name type="common">Buff-tailed bumblebee</name>
    <name type="synonym">Apis terrestris</name>
    <dbReference type="NCBI Taxonomy" id="30195"/>
    <lineage>
        <taxon>Eukaryota</taxon>
        <taxon>Metazoa</taxon>
        <taxon>Ecdysozoa</taxon>
        <taxon>Arthropoda</taxon>
        <taxon>Hexapoda</taxon>
        <taxon>Insecta</taxon>
        <taxon>Pterygota</taxon>
        <taxon>Neoptera</taxon>
        <taxon>Endopterygota</taxon>
        <taxon>Hymenoptera</taxon>
        <taxon>Apocrita</taxon>
        <taxon>Aculeata</taxon>
        <taxon>Apoidea</taxon>
        <taxon>Anthophila</taxon>
        <taxon>Apidae</taxon>
        <taxon>Bombus</taxon>
        <taxon>Bombus</taxon>
    </lineage>
</organism>
<evidence type="ECO:0000259" key="26">
    <source>
        <dbReference type="Pfam" id="PF01433"/>
    </source>
</evidence>
<dbReference type="AlphaFoldDB" id="A0A9C6W518"/>
<dbReference type="InterPro" id="IPR024571">
    <property type="entry name" value="ERAP1-like_C_dom"/>
</dbReference>
<feature type="site" description="Transition state stabilizer" evidence="23">
    <location>
        <position position="424"/>
    </location>
</feature>
<dbReference type="Pfam" id="PF11838">
    <property type="entry name" value="ERAP1_C"/>
    <property type="match status" value="1"/>
</dbReference>
<evidence type="ECO:0000256" key="13">
    <source>
        <dbReference type="ARBA" id="ARBA00022833"/>
    </source>
</evidence>
<dbReference type="InterPro" id="IPR027268">
    <property type="entry name" value="Peptidase_M4/M1_CTD_sf"/>
</dbReference>
<keyword evidence="18" id="KW-1015">Disulfide bond</keyword>
<dbReference type="GO" id="GO:0016285">
    <property type="term" value="F:alanyl aminopeptidase activity"/>
    <property type="evidence" value="ECO:0007669"/>
    <property type="project" value="UniProtKB-EC"/>
</dbReference>
<keyword evidence="15" id="KW-1133">Transmembrane helix</keyword>
<evidence type="ECO:0000256" key="4">
    <source>
        <dbReference type="ARBA" id="ARBA00010136"/>
    </source>
</evidence>
<evidence type="ECO:0000256" key="20">
    <source>
        <dbReference type="ARBA" id="ARBA00023288"/>
    </source>
</evidence>
<keyword evidence="7" id="KW-0336">GPI-anchor</keyword>
<dbReference type="KEGG" id="bter:100645510"/>
<feature type="chain" id="PRO_5044697976" description="Aminopeptidase" evidence="25">
    <location>
        <begin position="21"/>
        <end position="931"/>
    </location>
</feature>
<feature type="domain" description="Peptidase M1 membrane alanine aminopeptidase" evidence="26">
    <location>
        <begin position="263"/>
        <end position="486"/>
    </location>
</feature>
<feature type="domain" description="Aminopeptidase N-like N-terminal" evidence="28">
    <location>
        <begin position="39"/>
        <end position="233"/>
    </location>
</feature>
<dbReference type="GO" id="GO:0005737">
    <property type="term" value="C:cytoplasm"/>
    <property type="evidence" value="ECO:0007669"/>
    <property type="project" value="TreeGrafter"/>
</dbReference>
<dbReference type="GeneID" id="100645510"/>
<dbReference type="GO" id="GO:0042277">
    <property type="term" value="F:peptide binding"/>
    <property type="evidence" value="ECO:0007669"/>
    <property type="project" value="TreeGrafter"/>
</dbReference>
<evidence type="ECO:0000256" key="25">
    <source>
        <dbReference type="SAM" id="SignalP"/>
    </source>
</evidence>
<dbReference type="SUPFAM" id="SSF63737">
    <property type="entry name" value="Leukotriene A4 hydrolase N-terminal domain"/>
    <property type="match status" value="1"/>
</dbReference>
<evidence type="ECO:0000256" key="15">
    <source>
        <dbReference type="ARBA" id="ARBA00022989"/>
    </source>
</evidence>
<feature type="active site" description="Proton acceptor" evidence="21">
    <location>
        <position position="338"/>
    </location>
</feature>
<dbReference type="FunFam" id="1.25.50.20:FF:000001">
    <property type="entry name" value="Aminopeptidase"/>
    <property type="match status" value="1"/>
</dbReference>
<evidence type="ECO:0000256" key="21">
    <source>
        <dbReference type="PIRSR" id="PIRSR634016-1"/>
    </source>
</evidence>
<name>A0A9C6W518_BOMTE</name>
<dbReference type="FunFam" id="2.60.40.1910:FF:000008">
    <property type="entry name" value="Aminopeptidase"/>
    <property type="match status" value="1"/>
</dbReference>
<evidence type="ECO:0000259" key="28">
    <source>
        <dbReference type="Pfam" id="PF17900"/>
    </source>
</evidence>
<evidence type="ECO:0000256" key="9">
    <source>
        <dbReference type="ARBA" id="ARBA00022692"/>
    </source>
</evidence>
<sequence>MARILILFLINLIFTNLLLGDVISSQIDEPSYKLPVEAKPNFYELDLTVNLNSNLSETDFKFTGEVKIYIVAEIQDAQSITLNMMNLTVKNITLHDLNKTAIKVNSFTSDEVHELLIITLDDKLKKGNQYLLTVSYSGVVNNEVTGFYRSRSTDKNGNLIYMAATLFKPTGARLVFPCWDEPAFKARFNISITHPKSYHAISNMPPLPVEEPKVKNDMKTTKFKTTPRISTYLVAFIVSKYECNEDGMFRVCTKPQAVNQTHYAFEKSKELLDALNEYTAINFTHYIPKMDQVSLEDFPLGAIENWGLVTYMEPDFLYQDGVTTTYTKQSITMIIAHEFAHQWFGNLVSPEWWTWIWLNEGFAEYFQYIITHKVLPEWRLDEVFVVDNIQGNAFIVDAGENSRPMNMDANTPEEISNLFDDIAYQKAASVIRMMSHILTENVFHEGLKEYLKQNAENVANSTNLFEHLGKNKKWDGASFGEIMDGWVNNAGYPVVNVKRNHDNELQLSQERFSFYETKNDANWWVPITYVKSSSMDFNNTSPIMWLKPGRNERIRFNKTERWIIVNTQQAGYYRVNYEPEMWKLLSMQLNSDNYKNIHVLNRAQLIDDALNMARTNRLNYTVALTLTLYLERETDYVPWRTTFNNMQFLHDMLRTSEQYNIFMSYIRTIMKSVTSQVRYEPYQKGEELDIVKLLRVYAMGWACRAGVDECKRYTNREFNAWLSNSSRSFDIDLKDNILCDGIRSANKEAWNYTLTEFLKTKDEGEKKSLFSLLACSQSVDLVKEYLHMSIQENAIVTFDNAVLDVMSQNVKGVSIALEVLSSEVEKIKKLNKAEDIIKSSVDIIASAITNKEQFRQLIMFLAKERFEPDIVHTTLLKALRNLVWLNVHQKTIENWLYTHRDYFNSTRVLSSETIFITVSTYILDVIRTLFR</sequence>
<evidence type="ECO:0000256" key="1">
    <source>
        <dbReference type="ARBA" id="ARBA00000098"/>
    </source>
</evidence>
<comment type="catalytic activity">
    <reaction evidence="1">
        <text>Release of an N-terminal amino acid, Xaa-|-Yaa- from a peptide, amide or arylamide. Xaa is preferably Ala, but may be most amino acids including Pro (slow action). When a terminal hydrophobic residue is followed by a prolyl residue, the two may be released as an intact Xaa-Pro dipeptide.</text>
        <dbReference type="EC" id="3.4.11.2"/>
    </reaction>
</comment>
<dbReference type="Pfam" id="PF01433">
    <property type="entry name" value="Peptidase_M1"/>
    <property type="match status" value="1"/>
</dbReference>
<dbReference type="FunFam" id="1.10.390.10:FF:000013">
    <property type="entry name" value="Aminopeptidase N"/>
    <property type="match status" value="1"/>
</dbReference>
<dbReference type="GO" id="GO:0006508">
    <property type="term" value="P:proteolysis"/>
    <property type="evidence" value="ECO:0007669"/>
    <property type="project" value="UniProtKB-KW"/>
</dbReference>
<dbReference type="PANTHER" id="PTHR11533:SF290">
    <property type="entry name" value="AMINOPEPTIDASE"/>
    <property type="match status" value="1"/>
</dbReference>
<evidence type="ECO:0000256" key="19">
    <source>
        <dbReference type="ARBA" id="ARBA00023180"/>
    </source>
</evidence>
<feature type="binding site" evidence="22">
    <location>
        <position position="360"/>
    </location>
    <ligand>
        <name>Zn(2+)</name>
        <dbReference type="ChEBI" id="CHEBI:29105"/>
        <note>catalytic</note>
    </ligand>
</feature>
<evidence type="ECO:0000256" key="2">
    <source>
        <dbReference type="ARBA" id="ARBA00004606"/>
    </source>
</evidence>
<keyword evidence="16 24" id="KW-0482">Metalloprotease</keyword>
<dbReference type="Gene3D" id="2.60.40.1730">
    <property type="entry name" value="tricorn interacting facor f3 domain"/>
    <property type="match status" value="1"/>
</dbReference>
<reference evidence="30 31" key="1">
    <citation type="submission" date="2025-04" db="UniProtKB">
        <authorList>
            <consortium name="RefSeq"/>
        </authorList>
    </citation>
    <scope>IDENTIFICATION</scope>
</reference>
<dbReference type="SUPFAM" id="SSF55486">
    <property type="entry name" value="Metalloproteases ('zincins'), catalytic domain"/>
    <property type="match status" value="1"/>
</dbReference>
<evidence type="ECO:0000256" key="23">
    <source>
        <dbReference type="PIRSR" id="PIRSR634016-4"/>
    </source>
</evidence>
<evidence type="ECO:0000256" key="11">
    <source>
        <dbReference type="ARBA" id="ARBA00022729"/>
    </source>
</evidence>
<keyword evidence="13 22" id="KW-0862">Zinc</keyword>
<dbReference type="InterPro" id="IPR014782">
    <property type="entry name" value="Peptidase_M1_dom"/>
</dbReference>
<dbReference type="InterPro" id="IPR042097">
    <property type="entry name" value="Aminopeptidase_N-like_N_sf"/>
</dbReference>
<evidence type="ECO:0000256" key="6">
    <source>
        <dbReference type="ARBA" id="ARBA00022475"/>
    </source>
</evidence>
<comment type="cofactor">
    <cofactor evidence="22 24">
        <name>Zn(2+)</name>
        <dbReference type="ChEBI" id="CHEBI:29105"/>
    </cofactor>
    <text evidence="22 24">Binds 1 zinc ion per subunit.</text>
</comment>
<keyword evidence="17" id="KW-0472">Membrane</keyword>
<feature type="binding site" evidence="22">
    <location>
        <position position="341"/>
    </location>
    <ligand>
        <name>Zn(2+)</name>
        <dbReference type="ChEBI" id="CHEBI:29105"/>
        <note>catalytic</note>
    </ligand>
</feature>
<evidence type="ECO:0000256" key="17">
    <source>
        <dbReference type="ARBA" id="ARBA00023136"/>
    </source>
</evidence>
<comment type="subcellular location">
    <subcellularLocation>
        <location evidence="3">Cell membrane</location>
        <topology evidence="3">Lipid-anchor</topology>
        <topology evidence="3">GPI-anchor</topology>
    </subcellularLocation>
    <subcellularLocation>
        <location evidence="2">Membrane</location>
        <topology evidence="2">Single-pass type II membrane protein</topology>
    </subcellularLocation>
</comment>
<keyword evidence="20" id="KW-0449">Lipoprotein</keyword>
<evidence type="ECO:0000313" key="30">
    <source>
        <dbReference type="RefSeq" id="XP_048263837.1"/>
    </source>
</evidence>
<dbReference type="EC" id="3.4.11.-" evidence="24"/>
<evidence type="ECO:0000259" key="27">
    <source>
        <dbReference type="Pfam" id="PF11838"/>
    </source>
</evidence>
<keyword evidence="12 24" id="KW-0378">Hydrolase</keyword>
<keyword evidence="8 24" id="KW-0645">Protease</keyword>
<dbReference type="PRINTS" id="PR00756">
    <property type="entry name" value="ALADIPTASE"/>
</dbReference>
<dbReference type="Gene3D" id="1.25.50.20">
    <property type="match status" value="1"/>
</dbReference>
<dbReference type="FunFam" id="2.60.40.1730:FF:000012">
    <property type="entry name" value="Aminopeptidase N"/>
    <property type="match status" value="1"/>
</dbReference>
<evidence type="ECO:0000256" key="3">
    <source>
        <dbReference type="ARBA" id="ARBA00004609"/>
    </source>
</evidence>
<keyword evidence="6" id="KW-1003">Cell membrane</keyword>
<dbReference type="GO" id="GO:0043171">
    <property type="term" value="P:peptide catabolic process"/>
    <property type="evidence" value="ECO:0007669"/>
    <property type="project" value="TreeGrafter"/>
</dbReference>
<keyword evidence="10 22" id="KW-0479">Metal-binding</keyword>
<evidence type="ECO:0000256" key="18">
    <source>
        <dbReference type="ARBA" id="ARBA00023157"/>
    </source>
</evidence>
<dbReference type="RefSeq" id="XP_048263837.1">
    <property type="nucleotide sequence ID" value="XM_048407880.1"/>
</dbReference>
<dbReference type="InterPro" id="IPR045357">
    <property type="entry name" value="Aminopeptidase_N-like_N"/>
</dbReference>
<protein>
    <recommendedName>
        <fullName evidence="24">Aminopeptidase</fullName>
        <ecNumber evidence="24">3.4.11.-</ecNumber>
    </recommendedName>
</protein>
<keyword evidence="29" id="KW-1185">Reference proteome</keyword>
<dbReference type="Pfam" id="PF17900">
    <property type="entry name" value="Peptidase_M1_N"/>
    <property type="match status" value="1"/>
</dbReference>
<keyword evidence="14" id="KW-0735">Signal-anchor</keyword>
<comment type="similarity">
    <text evidence="4 24">Belongs to the peptidase M1 family.</text>
</comment>
<dbReference type="Gene3D" id="1.10.390.10">
    <property type="entry name" value="Neutral Protease Domain 2"/>
    <property type="match status" value="1"/>
</dbReference>
<evidence type="ECO:0000256" key="12">
    <source>
        <dbReference type="ARBA" id="ARBA00022801"/>
    </source>
</evidence>
<dbReference type="PANTHER" id="PTHR11533">
    <property type="entry name" value="PROTEASE M1 ZINC METALLOPROTEASE"/>
    <property type="match status" value="1"/>
</dbReference>
<evidence type="ECO:0000256" key="16">
    <source>
        <dbReference type="ARBA" id="ARBA00023049"/>
    </source>
</evidence>
<keyword evidence="19" id="KW-0325">Glycoprotein</keyword>
<dbReference type="GO" id="GO:0070006">
    <property type="term" value="F:metalloaminopeptidase activity"/>
    <property type="evidence" value="ECO:0007669"/>
    <property type="project" value="TreeGrafter"/>
</dbReference>
<feature type="domain" description="ERAP1-like C-terminal" evidence="27">
    <location>
        <begin position="562"/>
        <end position="878"/>
    </location>
</feature>
<evidence type="ECO:0000256" key="14">
    <source>
        <dbReference type="ARBA" id="ARBA00022968"/>
    </source>
</evidence>
<gene>
    <name evidence="30 31" type="primary">LOC100645510</name>
</gene>
<keyword evidence="11 25" id="KW-0732">Signal</keyword>
<dbReference type="GO" id="GO:0008270">
    <property type="term" value="F:zinc ion binding"/>
    <property type="evidence" value="ECO:0007669"/>
    <property type="project" value="UniProtKB-UniRule"/>
</dbReference>
<dbReference type="InterPro" id="IPR001930">
    <property type="entry name" value="Peptidase_M1"/>
</dbReference>
<keyword evidence="5 24" id="KW-0031">Aminopeptidase</keyword>
<dbReference type="OrthoDB" id="8195378at2759"/>
<feature type="signal peptide" evidence="25">
    <location>
        <begin position="1"/>
        <end position="20"/>
    </location>
</feature>
<dbReference type="Gene3D" id="2.60.40.1910">
    <property type="match status" value="1"/>
</dbReference>
<proteinExistence type="inferred from homology"/>
<dbReference type="GO" id="GO:0005615">
    <property type="term" value="C:extracellular space"/>
    <property type="evidence" value="ECO:0007669"/>
    <property type="project" value="TreeGrafter"/>
</dbReference>
<dbReference type="GO" id="GO:0005886">
    <property type="term" value="C:plasma membrane"/>
    <property type="evidence" value="ECO:0007669"/>
    <property type="project" value="UniProtKB-SubCell"/>
</dbReference>
<feature type="binding site" evidence="22">
    <location>
        <position position="337"/>
    </location>
    <ligand>
        <name>Zn(2+)</name>
        <dbReference type="ChEBI" id="CHEBI:29105"/>
        <note>catalytic</note>
    </ligand>
</feature>
<keyword evidence="9" id="KW-0812">Transmembrane</keyword>
<evidence type="ECO:0000313" key="31">
    <source>
        <dbReference type="RefSeq" id="XP_048263838.1"/>
    </source>
</evidence>
<dbReference type="CDD" id="cd09601">
    <property type="entry name" value="M1_APN-Q_like"/>
    <property type="match status" value="1"/>
</dbReference>
<dbReference type="Proteomes" id="UP000835206">
    <property type="component" value="Chromosome 7"/>
</dbReference>
<dbReference type="RefSeq" id="XP_048263838.1">
    <property type="nucleotide sequence ID" value="XM_048407881.1"/>
</dbReference>
<evidence type="ECO:0000313" key="29">
    <source>
        <dbReference type="Proteomes" id="UP000835206"/>
    </source>
</evidence>
<dbReference type="GO" id="GO:0098552">
    <property type="term" value="C:side of membrane"/>
    <property type="evidence" value="ECO:0007669"/>
    <property type="project" value="UniProtKB-KW"/>
</dbReference>
<evidence type="ECO:0000256" key="24">
    <source>
        <dbReference type="RuleBase" id="RU364040"/>
    </source>
</evidence>
<evidence type="ECO:0000256" key="10">
    <source>
        <dbReference type="ARBA" id="ARBA00022723"/>
    </source>
</evidence>